<evidence type="ECO:0000313" key="3">
    <source>
        <dbReference type="Proteomes" id="UP000283433"/>
    </source>
</evidence>
<dbReference type="InterPro" id="IPR000866">
    <property type="entry name" value="AhpC/TSA"/>
</dbReference>
<dbReference type="PROSITE" id="PS51352">
    <property type="entry name" value="THIOREDOXIN_2"/>
    <property type="match status" value="1"/>
</dbReference>
<name>A0A419S9I9_9SPHI</name>
<dbReference type="EMBL" id="MBTA01000004">
    <property type="protein sequence ID" value="RKD18660.1"/>
    <property type="molecule type" value="Genomic_DNA"/>
</dbReference>
<protein>
    <recommendedName>
        <fullName evidence="1">Thioredoxin domain-containing protein</fullName>
    </recommendedName>
</protein>
<dbReference type="Gene3D" id="3.40.30.10">
    <property type="entry name" value="Glutaredoxin"/>
    <property type="match status" value="1"/>
</dbReference>
<dbReference type="AlphaFoldDB" id="A0A419S9I9"/>
<dbReference type="SUPFAM" id="SSF52833">
    <property type="entry name" value="Thioredoxin-like"/>
    <property type="match status" value="1"/>
</dbReference>
<feature type="domain" description="Thioredoxin" evidence="1">
    <location>
        <begin position="10"/>
        <end position="151"/>
    </location>
</feature>
<organism evidence="2 3">
    <name type="scientific">Pelobium manganitolerans</name>
    <dbReference type="NCBI Taxonomy" id="1842495"/>
    <lineage>
        <taxon>Bacteria</taxon>
        <taxon>Pseudomonadati</taxon>
        <taxon>Bacteroidota</taxon>
        <taxon>Sphingobacteriia</taxon>
        <taxon>Sphingobacteriales</taxon>
        <taxon>Sphingobacteriaceae</taxon>
        <taxon>Pelobium</taxon>
    </lineage>
</organism>
<accession>A0A419S9I9</accession>
<keyword evidence="3" id="KW-1185">Reference proteome</keyword>
<dbReference type="Proteomes" id="UP000283433">
    <property type="component" value="Unassembled WGS sequence"/>
</dbReference>
<dbReference type="GO" id="GO:0016491">
    <property type="term" value="F:oxidoreductase activity"/>
    <property type="evidence" value="ECO:0007669"/>
    <property type="project" value="InterPro"/>
</dbReference>
<dbReference type="Pfam" id="PF00578">
    <property type="entry name" value="AhpC-TSA"/>
    <property type="match status" value="1"/>
</dbReference>
<dbReference type="InterPro" id="IPR036249">
    <property type="entry name" value="Thioredoxin-like_sf"/>
</dbReference>
<proteinExistence type="predicted"/>
<dbReference type="InterPro" id="IPR013766">
    <property type="entry name" value="Thioredoxin_domain"/>
</dbReference>
<reference evidence="2 3" key="1">
    <citation type="submission" date="2016-07" db="EMBL/GenBank/DDBJ databases">
        <title>Genome of Pelobium manganitolerans.</title>
        <authorList>
            <person name="Wu S."/>
            <person name="Wang G."/>
        </authorList>
    </citation>
    <scope>NUCLEOTIDE SEQUENCE [LARGE SCALE GENOMIC DNA]</scope>
    <source>
        <strain evidence="2 3">YS-25</strain>
    </source>
</reference>
<dbReference type="GO" id="GO:0016209">
    <property type="term" value="F:antioxidant activity"/>
    <property type="evidence" value="ECO:0007669"/>
    <property type="project" value="InterPro"/>
</dbReference>
<sequence>MLLSAFVFAQEPAQKMPDFDFVNVKGGHTTQADLDKNKKTLIVFFDATCPHCQKASAFFNMHLKELSKVNVLFVTLDEQKSINMFMQQYAPLIPNATNVKILRDTNYAFVPTFLPKRYPAIYVYDQKNQLQLYTNDDKELEKVLQTLSDKS</sequence>
<gene>
    <name evidence="2" type="ORF">BCY91_15095</name>
</gene>
<evidence type="ECO:0000313" key="2">
    <source>
        <dbReference type="EMBL" id="RKD18660.1"/>
    </source>
</evidence>
<comment type="caution">
    <text evidence="2">The sequence shown here is derived from an EMBL/GenBank/DDBJ whole genome shotgun (WGS) entry which is preliminary data.</text>
</comment>
<evidence type="ECO:0000259" key="1">
    <source>
        <dbReference type="PROSITE" id="PS51352"/>
    </source>
</evidence>